<dbReference type="InterPro" id="IPR041698">
    <property type="entry name" value="Methyltransf_25"/>
</dbReference>
<dbReference type="KEGG" id="gfm:Enr17x_42320"/>
<accession>A0A518IGG4</accession>
<dbReference type="SUPFAM" id="SSF53335">
    <property type="entry name" value="S-adenosyl-L-methionine-dependent methyltransferases"/>
    <property type="match status" value="1"/>
</dbReference>
<dbReference type="AlphaFoldDB" id="A0A518IGG4"/>
<dbReference type="RefSeq" id="WP_145311528.1">
    <property type="nucleotide sequence ID" value="NZ_CP037452.1"/>
</dbReference>
<dbReference type="Proteomes" id="UP000318313">
    <property type="component" value="Chromosome"/>
</dbReference>
<dbReference type="InterPro" id="IPR029063">
    <property type="entry name" value="SAM-dependent_MTases_sf"/>
</dbReference>
<keyword evidence="3" id="KW-1185">Reference proteome</keyword>
<dbReference type="Gene3D" id="3.40.50.150">
    <property type="entry name" value="Vaccinia Virus protein VP39"/>
    <property type="match status" value="1"/>
</dbReference>
<gene>
    <name evidence="2" type="ORF">Enr17x_42320</name>
</gene>
<keyword evidence="2" id="KW-0489">Methyltransferase</keyword>
<evidence type="ECO:0000313" key="3">
    <source>
        <dbReference type="Proteomes" id="UP000318313"/>
    </source>
</evidence>
<proteinExistence type="predicted"/>
<keyword evidence="2" id="KW-0808">Transferase</keyword>
<dbReference type="CDD" id="cd02440">
    <property type="entry name" value="AdoMet_MTases"/>
    <property type="match status" value="1"/>
</dbReference>
<protein>
    <submittedName>
        <fullName evidence="2">Bifunctional 3-demethylubiquinone-9 3-methyltransferase/ 2-octaprenyl-6-hydroxy phenol methylase</fullName>
    </submittedName>
</protein>
<keyword evidence="2" id="KW-0830">Ubiquinone</keyword>
<name>A0A518IGG4_9PLAN</name>
<reference evidence="2 3" key="1">
    <citation type="submission" date="2019-03" db="EMBL/GenBank/DDBJ databases">
        <title>Deep-cultivation of Planctomycetes and their phenomic and genomic characterization uncovers novel biology.</title>
        <authorList>
            <person name="Wiegand S."/>
            <person name="Jogler M."/>
            <person name="Boedeker C."/>
            <person name="Pinto D."/>
            <person name="Vollmers J."/>
            <person name="Rivas-Marin E."/>
            <person name="Kohn T."/>
            <person name="Peeters S.H."/>
            <person name="Heuer A."/>
            <person name="Rast P."/>
            <person name="Oberbeckmann S."/>
            <person name="Bunk B."/>
            <person name="Jeske O."/>
            <person name="Meyerdierks A."/>
            <person name="Storesund J.E."/>
            <person name="Kallscheuer N."/>
            <person name="Luecker S."/>
            <person name="Lage O.M."/>
            <person name="Pohl T."/>
            <person name="Merkel B.J."/>
            <person name="Hornburger P."/>
            <person name="Mueller R.-W."/>
            <person name="Bruemmer F."/>
            <person name="Labrenz M."/>
            <person name="Spormann A.M."/>
            <person name="Op den Camp H."/>
            <person name="Overmann J."/>
            <person name="Amann R."/>
            <person name="Jetten M.S.M."/>
            <person name="Mascher T."/>
            <person name="Medema M.H."/>
            <person name="Devos D.P."/>
            <person name="Kaster A.-K."/>
            <person name="Ovreas L."/>
            <person name="Rohde M."/>
            <person name="Galperin M.Y."/>
            <person name="Jogler C."/>
        </authorList>
    </citation>
    <scope>NUCLEOTIDE SEQUENCE [LARGE SCALE GENOMIC DNA]</scope>
    <source>
        <strain evidence="2 3">Enr17</strain>
    </source>
</reference>
<evidence type="ECO:0000313" key="2">
    <source>
        <dbReference type="EMBL" id="QDV52172.1"/>
    </source>
</evidence>
<dbReference type="OrthoDB" id="2577067at2"/>
<dbReference type="EMBL" id="CP037452">
    <property type="protein sequence ID" value="QDV52172.1"/>
    <property type="molecule type" value="Genomic_DNA"/>
</dbReference>
<evidence type="ECO:0000259" key="1">
    <source>
        <dbReference type="Pfam" id="PF13649"/>
    </source>
</evidence>
<organism evidence="2 3">
    <name type="scientific">Gimesia fumaroli</name>
    <dbReference type="NCBI Taxonomy" id="2527976"/>
    <lineage>
        <taxon>Bacteria</taxon>
        <taxon>Pseudomonadati</taxon>
        <taxon>Planctomycetota</taxon>
        <taxon>Planctomycetia</taxon>
        <taxon>Planctomycetales</taxon>
        <taxon>Planctomycetaceae</taxon>
        <taxon>Gimesia</taxon>
    </lineage>
</organism>
<feature type="domain" description="Methyltransferase" evidence="1">
    <location>
        <begin position="43"/>
        <end position="131"/>
    </location>
</feature>
<dbReference type="GO" id="GO:0032259">
    <property type="term" value="P:methylation"/>
    <property type="evidence" value="ECO:0007669"/>
    <property type="project" value="UniProtKB-KW"/>
</dbReference>
<dbReference type="Pfam" id="PF13649">
    <property type="entry name" value="Methyltransf_25"/>
    <property type="match status" value="1"/>
</dbReference>
<sequence>MIDYGKEDLRYSELYKLGYGSGPVGLLLKWVLDSGVQLKQKTIVDCGCGNAALLTRGIEFFQYVGIDLASYQIEKLNQSTLMKKNNTEFIHGSIDSIPFKDQSYDIAWCCDVLEHIDEASIDKVLKEISRVASLVILSVCTRASVILDSQGNNLHLTVKNEEWWRKKISKVGKILHETALCGNNISVIVEC</sequence>
<dbReference type="GO" id="GO:0008168">
    <property type="term" value="F:methyltransferase activity"/>
    <property type="evidence" value="ECO:0007669"/>
    <property type="project" value="UniProtKB-KW"/>
</dbReference>